<protein>
    <submittedName>
        <fullName evidence="3">Enoyl-CoA hydratase/isomerase family protein</fullName>
    </submittedName>
</protein>
<accession>A0ABP6VHT5</accession>
<comment type="caution">
    <text evidence="3">The sequence shown here is derived from an EMBL/GenBank/DDBJ whole genome shotgun (WGS) entry which is preliminary data.</text>
</comment>
<dbReference type="RefSeq" id="WP_218235784.1">
    <property type="nucleotide sequence ID" value="NZ_BAABBB010000012.1"/>
</dbReference>
<reference evidence="4" key="1">
    <citation type="journal article" date="2019" name="Int. J. Syst. Evol. Microbiol.">
        <title>The Global Catalogue of Microorganisms (GCM) 10K type strain sequencing project: providing services to taxonomists for standard genome sequencing and annotation.</title>
        <authorList>
            <consortium name="The Broad Institute Genomics Platform"/>
            <consortium name="The Broad Institute Genome Sequencing Center for Infectious Disease"/>
            <person name="Wu L."/>
            <person name="Ma J."/>
        </authorList>
    </citation>
    <scope>NUCLEOTIDE SEQUENCE [LARGE SCALE GENOMIC DNA]</scope>
    <source>
        <strain evidence="4">JCM 17460</strain>
    </source>
</reference>
<dbReference type="InterPro" id="IPR018376">
    <property type="entry name" value="Enoyl-CoA_hyd/isom_CS"/>
</dbReference>
<dbReference type="PROSITE" id="PS00166">
    <property type="entry name" value="ENOYL_COA_HYDRATASE"/>
    <property type="match status" value="1"/>
</dbReference>
<gene>
    <name evidence="3" type="ORF">GCM10022263_24930</name>
</gene>
<dbReference type="CDD" id="cd06558">
    <property type="entry name" value="crotonase-like"/>
    <property type="match status" value="1"/>
</dbReference>
<evidence type="ECO:0000313" key="3">
    <source>
        <dbReference type="EMBL" id="GAA3536140.1"/>
    </source>
</evidence>
<organism evidence="3 4">
    <name type="scientific">Nocardioides daeguensis</name>
    <dbReference type="NCBI Taxonomy" id="908359"/>
    <lineage>
        <taxon>Bacteria</taxon>
        <taxon>Bacillati</taxon>
        <taxon>Actinomycetota</taxon>
        <taxon>Actinomycetes</taxon>
        <taxon>Propionibacteriales</taxon>
        <taxon>Nocardioidaceae</taxon>
        <taxon>Nocardioides</taxon>
    </lineage>
</organism>
<dbReference type="EMBL" id="BAABBB010000012">
    <property type="protein sequence ID" value="GAA3536140.1"/>
    <property type="molecule type" value="Genomic_DNA"/>
</dbReference>
<proteinExistence type="inferred from homology"/>
<evidence type="ECO:0000313" key="4">
    <source>
        <dbReference type="Proteomes" id="UP001500301"/>
    </source>
</evidence>
<dbReference type="Proteomes" id="UP001500301">
    <property type="component" value="Unassembled WGS sequence"/>
</dbReference>
<sequence>MTTELSTHSPVLVESSDGVHVITLNRPAALNALNVELLSGLVDALAATQDSGPVVVRGAGRAFCVGEDLKQTLAPRTGSAEELRTAFELLQDITRLMVSNPCPVIAAVHGYAVGGGAEIALAADLVVVQAGTRMRFPEVPIGHAHTGGISSRLPQMVGLLRAKELLFTGRWIAAEEAQALGLATTLAEDAFAEASALAARLGEQPRRSLASAKRAVEAAASTQLEATLRLEVEAALYCFASAEANASFEQFATSGTVAGAR</sequence>
<dbReference type="PANTHER" id="PTHR43802:SF1">
    <property type="entry name" value="IP11341P-RELATED"/>
    <property type="match status" value="1"/>
</dbReference>
<keyword evidence="4" id="KW-1185">Reference proteome</keyword>
<comment type="similarity">
    <text evidence="1 2">Belongs to the enoyl-CoA hydratase/isomerase family.</text>
</comment>
<dbReference type="InterPro" id="IPR001753">
    <property type="entry name" value="Enoyl-CoA_hydra/iso"/>
</dbReference>
<evidence type="ECO:0000256" key="2">
    <source>
        <dbReference type="RuleBase" id="RU003707"/>
    </source>
</evidence>
<dbReference type="Pfam" id="PF00378">
    <property type="entry name" value="ECH_1"/>
    <property type="match status" value="1"/>
</dbReference>
<name>A0ABP6VHT5_9ACTN</name>
<dbReference type="PANTHER" id="PTHR43802">
    <property type="entry name" value="ENOYL-COA HYDRATASE"/>
    <property type="match status" value="1"/>
</dbReference>
<evidence type="ECO:0000256" key="1">
    <source>
        <dbReference type="ARBA" id="ARBA00005254"/>
    </source>
</evidence>